<organism evidence="1 2">
    <name type="scientific">Candidatus Merdiplasma excrementigallinarum</name>
    <dbReference type="NCBI Taxonomy" id="2840864"/>
    <lineage>
        <taxon>Bacteria</taxon>
        <taxon>Bacillati</taxon>
        <taxon>Bacillota</taxon>
        <taxon>Clostridia</taxon>
        <taxon>Lachnospirales</taxon>
        <taxon>Lachnospiraceae</taxon>
        <taxon>Lachnospiraceae incertae sedis</taxon>
        <taxon>Candidatus Merdiplasma</taxon>
    </lineage>
</organism>
<evidence type="ECO:0000313" key="2">
    <source>
        <dbReference type="Proteomes" id="UP000886889"/>
    </source>
</evidence>
<gene>
    <name evidence="1" type="ORF">IAC80_05855</name>
</gene>
<sequence>MSLKEEFYGEEWQKEAREVRKDTLKDGADRLLWKLLGKSARRVPVFRMSMAYSIFMEMLDEKPEGAKCLLHIEAQRRGYLIYLVLLDEENEPVMKTTKACCARSIRAEELDTSVEQFMGEKEDRIMDRPVFQ</sequence>
<protein>
    <submittedName>
        <fullName evidence="1">Uncharacterized protein</fullName>
    </submittedName>
</protein>
<dbReference type="AlphaFoldDB" id="A0A9D1NZ17"/>
<dbReference type="Proteomes" id="UP000886889">
    <property type="component" value="Unassembled WGS sequence"/>
</dbReference>
<dbReference type="EMBL" id="DVOS01000050">
    <property type="protein sequence ID" value="HIV23446.1"/>
    <property type="molecule type" value="Genomic_DNA"/>
</dbReference>
<evidence type="ECO:0000313" key="1">
    <source>
        <dbReference type="EMBL" id="HIV23446.1"/>
    </source>
</evidence>
<reference evidence="1" key="2">
    <citation type="journal article" date="2021" name="PeerJ">
        <title>Extensive microbial diversity within the chicken gut microbiome revealed by metagenomics and culture.</title>
        <authorList>
            <person name="Gilroy R."/>
            <person name="Ravi A."/>
            <person name="Getino M."/>
            <person name="Pursley I."/>
            <person name="Horton D.L."/>
            <person name="Alikhan N.F."/>
            <person name="Baker D."/>
            <person name="Gharbi K."/>
            <person name="Hall N."/>
            <person name="Watson M."/>
            <person name="Adriaenssens E.M."/>
            <person name="Foster-Nyarko E."/>
            <person name="Jarju S."/>
            <person name="Secka A."/>
            <person name="Antonio M."/>
            <person name="Oren A."/>
            <person name="Chaudhuri R.R."/>
            <person name="La Ragione R."/>
            <person name="Hildebrand F."/>
            <person name="Pallen M.J."/>
        </authorList>
    </citation>
    <scope>NUCLEOTIDE SEQUENCE</scope>
    <source>
        <strain evidence="1">ChiBcec6-7307</strain>
    </source>
</reference>
<name>A0A9D1NZ17_9FIRM</name>
<reference evidence="1" key="1">
    <citation type="submission" date="2020-10" db="EMBL/GenBank/DDBJ databases">
        <authorList>
            <person name="Gilroy R."/>
        </authorList>
    </citation>
    <scope>NUCLEOTIDE SEQUENCE</scope>
    <source>
        <strain evidence="1">ChiBcec6-7307</strain>
    </source>
</reference>
<proteinExistence type="predicted"/>
<accession>A0A9D1NZ17</accession>
<comment type="caution">
    <text evidence="1">The sequence shown here is derived from an EMBL/GenBank/DDBJ whole genome shotgun (WGS) entry which is preliminary data.</text>
</comment>